<keyword evidence="5" id="KW-0808">Transferase</keyword>
<evidence type="ECO:0000256" key="3">
    <source>
        <dbReference type="ARBA" id="ARBA00008212"/>
    </source>
</evidence>
<dbReference type="InterPro" id="IPR013083">
    <property type="entry name" value="Znf_RING/FYVE/PHD"/>
</dbReference>
<dbReference type="UniPathway" id="UPA00886"/>
<dbReference type="Proteomes" id="UP000515163">
    <property type="component" value="Unplaced"/>
</dbReference>
<evidence type="ECO:0000256" key="5">
    <source>
        <dbReference type="ARBA" id="ARBA00022679"/>
    </source>
</evidence>
<dbReference type="GO" id="GO:0061665">
    <property type="term" value="F:SUMO ligase activity"/>
    <property type="evidence" value="ECO:0007669"/>
    <property type="project" value="TreeGrafter"/>
</dbReference>
<evidence type="ECO:0000256" key="11">
    <source>
        <dbReference type="ARBA" id="ARBA00031731"/>
    </source>
</evidence>
<evidence type="ECO:0000256" key="10">
    <source>
        <dbReference type="ARBA" id="ARBA00023242"/>
    </source>
</evidence>
<evidence type="ECO:0000256" key="7">
    <source>
        <dbReference type="ARBA" id="ARBA00022771"/>
    </source>
</evidence>
<comment type="subcellular location">
    <subcellularLocation>
        <location evidence="1">Nucleus</location>
    </subcellularLocation>
</comment>
<evidence type="ECO:0000256" key="6">
    <source>
        <dbReference type="ARBA" id="ARBA00022723"/>
    </source>
</evidence>
<dbReference type="SUPFAM" id="SSF57850">
    <property type="entry name" value="RING/U-box"/>
    <property type="match status" value="1"/>
</dbReference>
<feature type="domain" description="SP-RING-type" evidence="14">
    <location>
        <begin position="146"/>
        <end position="230"/>
    </location>
</feature>
<dbReference type="GO" id="GO:0005634">
    <property type="term" value="C:nucleus"/>
    <property type="evidence" value="ECO:0007669"/>
    <property type="project" value="UniProtKB-SubCell"/>
</dbReference>
<evidence type="ECO:0000256" key="13">
    <source>
        <dbReference type="PROSITE-ProRule" id="PRU00452"/>
    </source>
</evidence>
<comment type="similarity">
    <text evidence="3">Belongs to the NSE2 family.</text>
</comment>
<dbReference type="Pfam" id="PF11789">
    <property type="entry name" value="zf-Nse"/>
    <property type="match status" value="1"/>
</dbReference>
<evidence type="ECO:0000256" key="9">
    <source>
        <dbReference type="ARBA" id="ARBA00022833"/>
    </source>
</evidence>
<dbReference type="CDD" id="cd16651">
    <property type="entry name" value="SPL-RING_NSE2"/>
    <property type="match status" value="1"/>
</dbReference>
<name>A0A6P8IJL4_ACTTE</name>
<dbReference type="InterPro" id="IPR026846">
    <property type="entry name" value="Nse2(Mms21)"/>
</dbReference>
<dbReference type="GeneID" id="116301902"/>
<dbReference type="AlphaFoldDB" id="A0A6P8IJL4"/>
<dbReference type="InterPro" id="IPR004181">
    <property type="entry name" value="Znf_MIZ"/>
</dbReference>
<dbReference type="Gene3D" id="3.30.40.10">
    <property type="entry name" value="Zinc/RING finger domain, C3HC4 (zinc finger)"/>
    <property type="match status" value="1"/>
</dbReference>
<dbReference type="GO" id="GO:0008270">
    <property type="term" value="F:zinc ion binding"/>
    <property type="evidence" value="ECO:0007669"/>
    <property type="project" value="UniProtKB-KW"/>
</dbReference>
<dbReference type="RefSeq" id="XP_031566932.1">
    <property type="nucleotide sequence ID" value="XM_031711072.1"/>
</dbReference>
<protein>
    <recommendedName>
        <fullName evidence="4">E3 SUMO-protein ligase NSE2</fullName>
    </recommendedName>
    <alternativeName>
        <fullName evidence="11">E3 SUMO-protein transferase NSE2</fullName>
    </alternativeName>
    <alternativeName>
        <fullName evidence="12">Non-structural maintenance of chromosomes element 2 homolog</fullName>
    </alternativeName>
</protein>
<organism evidence="15 16">
    <name type="scientific">Actinia tenebrosa</name>
    <name type="common">Australian red waratah sea anemone</name>
    <dbReference type="NCBI Taxonomy" id="6105"/>
    <lineage>
        <taxon>Eukaryota</taxon>
        <taxon>Metazoa</taxon>
        <taxon>Cnidaria</taxon>
        <taxon>Anthozoa</taxon>
        <taxon>Hexacorallia</taxon>
        <taxon>Actiniaria</taxon>
        <taxon>Actiniidae</taxon>
        <taxon>Actinia</taxon>
    </lineage>
</organism>
<dbReference type="PANTHER" id="PTHR21330">
    <property type="entry name" value="E3 SUMO-PROTEIN LIGASE NSE2"/>
    <property type="match status" value="1"/>
</dbReference>
<evidence type="ECO:0000256" key="2">
    <source>
        <dbReference type="ARBA" id="ARBA00004718"/>
    </source>
</evidence>
<evidence type="ECO:0000259" key="14">
    <source>
        <dbReference type="PROSITE" id="PS51044"/>
    </source>
</evidence>
<keyword evidence="9" id="KW-0862">Zinc</keyword>
<evidence type="ECO:0000313" key="16">
    <source>
        <dbReference type="RefSeq" id="XP_031566932.1"/>
    </source>
</evidence>
<comment type="pathway">
    <text evidence="2">Protein modification; protein sumoylation.</text>
</comment>
<sequence>MPVHFNTVDNAATKLQKVKEFIDNGMGATLDVALDIEERKEGSEQVKELHDAMVQYAQMEREVGQWMEALDKTKAEFSKLNSSSNDEVPDIEAIFNDKLAALEAKNTNSDLMDHKKVKNFQSQIWKVHHEGQPLPSQSDDADKVAEDADLIMSQATERTTCPITTVEMKKPMRHKKCGHNYEKEAIIQHIKRAVSKGRAKCPIAGCVHFVTKNDLEPNTELERIISRKNRKK</sequence>
<proteinExistence type="inferred from homology"/>
<evidence type="ECO:0000256" key="1">
    <source>
        <dbReference type="ARBA" id="ARBA00004123"/>
    </source>
</evidence>
<dbReference type="GO" id="GO:0000724">
    <property type="term" value="P:double-strand break repair via homologous recombination"/>
    <property type="evidence" value="ECO:0007669"/>
    <property type="project" value="InterPro"/>
</dbReference>
<accession>A0A6P8IJL4</accession>
<dbReference type="InParanoid" id="A0A6P8IJL4"/>
<dbReference type="GO" id="GO:0016925">
    <property type="term" value="P:protein sumoylation"/>
    <property type="evidence" value="ECO:0007669"/>
    <property type="project" value="UniProtKB-UniPathway"/>
</dbReference>
<dbReference type="KEGG" id="aten:116301902"/>
<evidence type="ECO:0000256" key="8">
    <source>
        <dbReference type="ARBA" id="ARBA00022786"/>
    </source>
</evidence>
<evidence type="ECO:0000256" key="4">
    <source>
        <dbReference type="ARBA" id="ARBA00020923"/>
    </source>
</evidence>
<dbReference type="PANTHER" id="PTHR21330:SF1">
    <property type="entry name" value="E3 SUMO-PROTEIN LIGASE NSE2"/>
    <property type="match status" value="1"/>
</dbReference>
<reference evidence="16" key="1">
    <citation type="submission" date="2025-08" db="UniProtKB">
        <authorList>
            <consortium name="RefSeq"/>
        </authorList>
    </citation>
    <scope>IDENTIFICATION</scope>
    <source>
        <tissue evidence="16">Tentacle</tissue>
    </source>
</reference>
<dbReference type="GO" id="GO:0030915">
    <property type="term" value="C:Smc5-Smc6 complex"/>
    <property type="evidence" value="ECO:0007669"/>
    <property type="project" value="InterPro"/>
</dbReference>
<keyword evidence="8" id="KW-0833">Ubl conjugation pathway</keyword>
<evidence type="ECO:0000256" key="12">
    <source>
        <dbReference type="ARBA" id="ARBA00032533"/>
    </source>
</evidence>
<keyword evidence="7 13" id="KW-0863">Zinc-finger</keyword>
<keyword evidence="10" id="KW-0539">Nucleus</keyword>
<keyword evidence="15" id="KW-1185">Reference proteome</keyword>
<dbReference type="FunCoup" id="A0A6P8IJL4">
    <property type="interactions" value="2002"/>
</dbReference>
<gene>
    <name evidence="16" type="primary">LOC116301902</name>
</gene>
<dbReference type="PROSITE" id="PS51044">
    <property type="entry name" value="ZF_SP_RING"/>
    <property type="match status" value="1"/>
</dbReference>
<keyword evidence="6" id="KW-0479">Metal-binding</keyword>
<evidence type="ECO:0000313" key="15">
    <source>
        <dbReference type="Proteomes" id="UP000515163"/>
    </source>
</evidence>
<dbReference type="OrthoDB" id="26899at2759"/>